<reference evidence="1 2" key="1">
    <citation type="submission" date="2018-08" db="EMBL/GenBank/DDBJ databases">
        <title>Streptomyces globisporus 1912-4Crt, whole genome shotgun sequence.</title>
        <authorList>
            <person name="Matselyukh B."/>
        </authorList>
    </citation>
    <scope>NUCLEOTIDE SEQUENCE [LARGE SCALE GENOMIC DNA]</scope>
    <source>
        <strain evidence="1 2">1912-4Crt</strain>
    </source>
</reference>
<protein>
    <submittedName>
        <fullName evidence="1">Uncharacterized protein</fullName>
    </submittedName>
</protein>
<evidence type="ECO:0000313" key="1">
    <source>
        <dbReference type="EMBL" id="ROV69002.1"/>
    </source>
</evidence>
<dbReference type="Proteomes" id="UP000285596">
    <property type="component" value="Unassembled WGS sequence"/>
</dbReference>
<evidence type="ECO:0000313" key="2">
    <source>
        <dbReference type="Proteomes" id="UP000285596"/>
    </source>
</evidence>
<name>A0A423V322_STRGL</name>
<gene>
    <name evidence="1" type="ORF">D3105_08175</name>
</gene>
<organism evidence="1 2">
    <name type="scientific">Streptomyces globisporus</name>
    <dbReference type="NCBI Taxonomy" id="1908"/>
    <lineage>
        <taxon>Bacteria</taxon>
        <taxon>Bacillati</taxon>
        <taxon>Actinomycetota</taxon>
        <taxon>Actinomycetes</taxon>
        <taxon>Kitasatosporales</taxon>
        <taxon>Streptomycetaceae</taxon>
        <taxon>Streptomyces</taxon>
    </lineage>
</organism>
<accession>A0A423V322</accession>
<dbReference type="RefSeq" id="WP_118901544.1">
    <property type="nucleotide sequence ID" value="NZ_QWFA01000033.1"/>
</dbReference>
<dbReference type="AlphaFoldDB" id="A0A423V322"/>
<sequence>METSVELAGLATAAAARLIDLLATDGWDAIKASVLSLWRTAHPERVEEELDDARAELIQAEQAGGDAELPGLLAAEWRARIIRLLATRPDTVDELRALLAGDLRTVAAPEQRITGSLTLEAHVSGGDAFQAGRDMNVTRGGQS</sequence>
<comment type="caution">
    <text evidence="1">The sequence shown here is derived from an EMBL/GenBank/DDBJ whole genome shotgun (WGS) entry which is preliminary data.</text>
</comment>
<dbReference type="EMBL" id="QWFA01000033">
    <property type="protein sequence ID" value="ROV69002.1"/>
    <property type="molecule type" value="Genomic_DNA"/>
</dbReference>
<proteinExistence type="predicted"/>